<name>A0A5J4WJL9_9EUKA</name>
<accession>A0A5J4WJL9</accession>
<gene>
    <name evidence="1" type="ORF">EZS28_009600</name>
</gene>
<protein>
    <submittedName>
        <fullName evidence="1">Uncharacterized protein</fullName>
    </submittedName>
</protein>
<comment type="caution">
    <text evidence="1">The sequence shown here is derived from an EMBL/GenBank/DDBJ whole genome shotgun (WGS) entry which is preliminary data.</text>
</comment>
<dbReference type="EMBL" id="SNRW01001825">
    <property type="protein sequence ID" value="KAA6394876.1"/>
    <property type="molecule type" value="Genomic_DNA"/>
</dbReference>
<evidence type="ECO:0000313" key="2">
    <source>
        <dbReference type="Proteomes" id="UP000324800"/>
    </source>
</evidence>
<dbReference type="AlphaFoldDB" id="A0A5J4WJL9"/>
<reference evidence="1 2" key="1">
    <citation type="submission" date="2019-03" db="EMBL/GenBank/DDBJ databases">
        <title>Single cell metagenomics reveals metabolic interactions within the superorganism composed of flagellate Streblomastix strix and complex community of Bacteroidetes bacteria on its surface.</title>
        <authorList>
            <person name="Treitli S.C."/>
            <person name="Kolisko M."/>
            <person name="Husnik F."/>
            <person name="Keeling P."/>
            <person name="Hampl V."/>
        </authorList>
    </citation>
    <scope>NUCLEOTIDE SEQUENCE [LARGE SCALE GENOMIC DNA]</scope>
    <source>
        <strain evidence="1">ST1C</strain>
    </source>
</reference>
<sequence>MMMSFGILQNSIMISQIVVNVMNLENEWISLNDEVYDLGGDYELLYYDLSNPYECYDSYVYYDSYEQLDESSECLDQGVLDALSDIGVD</sequence>
<evidence type="ECO:0000313" key="1">
    <source>
        <dbReference type="EMBL" id="KAA6394876.1"/>
    </source>
</evidence>
<proteinExistence type="predicted"/>
<organism evidence="1 2">
    <name type="scientific">Streblomastix strix</name>
    <dbReference type="NCBI Taxonomy" id="222440"/>
    <lineage>
        <taxon>Eukaryota</taxon>
        <taxon>Metamonada</taxon>
        <taxon>Preaxostyla</taxon>
        <taxon>Oxymonadida</taxon>
        <taxon>Streblomastigidae</taxon>
        <taxon>Streblomastix</taxon>
    </lineage>
</organism>
<dbReference type="Proteomes" id="UP000324800">
    <property type="component" value="Unassembled WGS sequence"/>
</dbReference>